<protein>
    <submittedName>
        <fullName evidence="2">Uncharacterized protein</fullName>
    </submittedName>
</protein>
<proteinExistence type="predicted"/>
<comment type="caution">
    <text evidence="2">The sequence shown here is derived from an EMBL/GenBank/DDBJ whole genome shotgun (WGS) entry which is preliminary data.</text>
</comment>
<evidence type="ECO:0000256" key="1">
    <source>
        <dbReference type="SAM" id="Phobius"/>
    </source>
</evidence>
<organism evidence="2 3">
    <name type="scientific">Mycetocola manganoxydans</name>
    <dbReference type="NCBI Taxonomy" id="699879"/>
    <lineage>
        <taxon>Bacteria</taxon>
        <taxon>Bacillati</taxon>
        <taxon>Actinomycetota</taxon>
        <taxon>Actinomycetes</taxon>
        <taxon>Micrococcales</taxon>
        <taxon>Microbacteriaceae</taxon>
        <taxon>Mycetocola</taxon>
    </lineage>
</organism>
<evidence type="ECO:0000313" key="2">
    <source>
        <dbReference type="EMBL" id="RLP69791.1"/>
    </source>
</evidence>
<gene>
    <name evidence="2" type="ORF">D9V29_11235</name>
</gene>
<keyword evidence="1" id="KW-1133">Transmembrane helix</keyword>
<keyword evidence="1" id="KW-0812">Transmembrane</keyword>
<evidence type="ECO:0000313" key="3">
    <source>
        <dbReference type="Proteomes" id="UP000270299"/>
    </source>
</evidence>
<accession>A0A3L6ZQC8</accession>
<reference evidence="2 3" key="1">
    <citation type="submission" date="2018-10" db="EMBL/GenBank/DDBJ databases">
        <authorList>
            <person name="Li J."/>
        </authorList>
    </citation>
    <scope>NUCLEOTIDE SEQUENCE [LARGE SCALE GENOMIC DNA]</scope>
    <source>
        <strain evidence="2 3">CCTCC AB209002</strain>
    </source>
</reference>
<sequence length="73" mass="7858">MNIALGILGGLAIATILLVLFADLIVRNLGTILAWLLIVGVAVGMAGLVLLLRDEQRVRRAQRDPDSDPDPDR</sequence>
<feature type="transmembrane region" description="Helical" evidence="1">
    <location>
        <begin position="32"/>
        <end position="52"/>
    </location>
</feature>
<keyword evidence="1" id="KW-0472">Membrane</keyword>
<dbReference type="EMBL" id="RCUV01000012">
    <property type="protein sequence ID" value="RLP69791.1"/>
    <property type="molecule type" value="Genomic_DNA"/>
</dbReference>
<dbReference type="Proteomes" id="UP000270299">
    <property type="component" value="Unassembled WGS sequence"/>
</dbReference>
<dbReference type="AlphaFoldDB" id="A0A3L6ZQC8"/>
<keyword evidence="3" id="KW-1185">Reference proteome</keyword>
<name>A0A3L6ZQC8_9MICO</name>
<dbReference type="RefSeq" id="WP_121673417.1">
    <property type="nucleotide sequence ID" value="NZ_BMXM01000008.1"/>
</dbReference>